<dbReference type="CDD" id="cd00107">
    <property type="entry name" value="Knot1"/>
    <property type="match status" value="1"/>
</dbReference>
<keyword evidence="4" id="KW-1015">Disulfide bond</keyword>
<dbReference type="GO" id="GO:0006952">
    <property type="term" value="P:defense response"/>
    <property type="evidence" value="ECO:0007669"/>
    <property type="project" value="InterPro"/>
</dbReference>
<comment type="subcellular location">
    <subcellularLocation>
        <location evidence="1">Secreted</location>
    </subcellularLocation>
</comment>
<dbReference type="InterPro" id="IPR003614">
    <property type="entry name" value="Knottins"/>
</dbReference>
<evidence type="ECO:0000256" key="1">
    <source>
        <dbReference type="ARBA" id="ARBA00004613"/>
    </source>
</evidence>
<dbReference type="EMBL" id="KJ788081">
    <property type="protein sequence ID" value="AIT42153.1"/>
    <property type="molecule type" value="mRNA"/>
</dbReference>
<reference evidence="7" key="1">
    <citation type="journal article" date="2015" name="Mol. Genet. Genomics">
        <title>Novel in vitro inhibitory functions of potato tuber proteinaceous inhibitors.</title>
        <authorList>
            <person name="Fischer M."/>
            <person name="Kuckenberg M."/>
            <person name="Kastilan R."/>
            <person name="Muth J."/>
            <person name="Gebhardt C."/>
        </authorList>
    </citation>
    <scope>NUCLEOTIDE SEQUENCE</scope>
</reference>
<sequence>MALSMRFFATFFLLAMLVMSTEMGPMRIVEARHCESLSHRFKGPCASDKNCASVCETERFSGGNCRGFRRRCFCTKPC</sequence>
<dbReference type="SUPFAM" id="SSF57095">
    <property type="entry name" value="Scorpion toxin-like"/>
    <property type="match status" value="1"/>
</dbReference>
<dbReference type="ExpressionAtlas" id="A0A097H100">
    <property type="expression patterns" value="baseline and differential"/>
</dbReference>
<evidence type="ECO:0000259" key="6">
    <source>
        <dbReference type="SMART" id="SM00505"/>
    </source>
</evidence>
<evidence type="ECO:0000256" key="3">
    <source>
        <dbReference type="ARBA" id="ARBA00022729"/>
    </source>
</evidence>
<organism evidence="7">
    <name type="scientific">Solanum tuberosum</name>
    <name type="common">Potato</name>
    <dbReference type="NCBI Taxonomy" id="4113"/>
    <lineage>
        <taxon>Eukaryota</taxon>
        <taxon>Viridiplantae</taxon>
        <taxon>Streptophyta</taxon>
        <taxon>Embryophyta</taxon>
        <taxon>Tracheophyta</taxon>
        <taxon>Spermatophyta</taxon>
        <taxon>Magnoliopsida</taxon>
        <taxon>eudicotyledons</taxon>
        <taxon>Gunneridae</taxon>
        <taxon>Pentapetalae</taxon>
        <taxon>asterids</taxon>
        <taxon>lamiids</taxon>
        <taxon>Solanales</taxon>
        <taxon>Solanaceae</taxon>
        <taxon>Solanoideae</taxon>
        <taxon>Solaneae</taxon>
        <taxon>Solanum</taxon>
    </lineage>
</organism>
<feature type="signal peptide" evidence="5">
    <location>
        <begin position="1"/>
        <end position="23"/>
    </location>
</feature>
<evidence type="ECO:0000313" key="7">
    <source>
        <dbReference type="EMBL" id="AIT42153.1"/>
    </source>
</evidence>
<dbReference type="Gene3D" id="3.30.30.10">
    <property type="entry name" value="Knottin, scorpion toxin-like"/>
    <property type="match status" value="1"/>
</dbReference>
<dbReference type="AlphaFoldDB" id="A0A097H100"/>
<accession>A0A097H100</accession>
<feature type="domain" description="Knottins-like" evidence="6">
    <location>
        <begin position="33"/>
        <end position="78"/>
    </location>
</feature>
<evidence type="ECO:0000256" key="2">
    <source>
        <dbReference type="ARBA" id="ARBA00022525"/>
    </source>
</evidence>
<dbReference type="PRINTS" id="PR00288">
    <property type="entry name" value="PUROTHIONIN"/>
</dbReference>
<dbReference type="PROSITE" id="PS00940">
    <property type="entry name" value="GAMMA_THIONIN"/>
    <property type="match status" value="1"/>
</dbReference>
<dbReference type="InterPro" id="IPR036574">
    <property type="entry name" value="Scorpion_toxin-like_sf"/>
</dbReference>
<dbReference type="InterPro" id="IPR008176">
    <property type="entry name" value="Defensin_plant"/>
</dbReference>
<evidence type="ECO:0000256" key="4">
    <source>
        <dbReference type="ARBA" id="ARBA00023157"/>
    </source>
</evidence>
<proteinExistence type="evidence at transcript level"/>
<keyword evidence="3 5" id="KW-0732">Signal</keyword>
<name>A0A097H100_SOLTU</name>
<dbReference type="PANTHER" id="PTHR33147:SF114">
    <property type="entry name" value="DEFENSIN-LIKE PROTEIN P322"/>
    <property type="match status" value="1"/>
</dbReference>
<evidence type="ECO:0000256" key="5">
    <source>
        <dbReference type="SAM" id="SignalP"/>
    </source>
</evidence>
<keyword evidence="2" id="KW-0964">Secreted</keyword>
<dbReference type="SMART" id="SM00505">
    <property type="entry name" value="Knot1"/>
    <property type="match status" value="1"/>
</dbReference>
<dbReference type="Pfam" id="PF00304">
    <property type="entry name" value="Gamma-thionin"/>
    <property type="match status" value="1"/>
</dbReference>
<dbReference type="GO" id="GO:0005576">
    <property type="term" value="C:extracellular region"/>
    <property type="evidence" value="ECO:0007669"/>
    <property type="project" value="UniProtKB-SubCell"/>
</dbReference>
<dbReference type="PANTHER" id="PTHR33147">
    <property type="entry name" value="DEFENSIN-LIKE PROTEIN 1"/>
    <property type="match status" value="1"/>
</dbReference>
<feature type="chain" id="PRO_5001935439" evidence="5">
    <location>
        <begin position="24"/>
        <end position="78"/>
    </location>
</feature>
<protein>
    <submittedName>
        <fullName evidence="7">Clone PI9650 defensin-like protein mRNA</fullName>
    </submittedName>
</protein>